<organism evidence="1 2">
    <name type="scientific">Faecalibacterium langellae</name>
    <dbReference type="NCBI Taxonomy" id="3435293"/>
    <lineage>
        <taxon>Bacteria</taxon>
        <taxon>Bacillati</taxon>
        <taxon>Bacillota</taxon>
        <taxon>Clostridia</taxon>
        <taxon>Eubacteriales</taxon>
        <taxon>Oscillospiraceae</taxon>
        <taxon>Faecalibacterium</taxon>
    </lineage>
</organism>
<sequence length="61" mass="7217">MTLEDYKARMAQELEKLDWQHPGDKESGAYRLLSEAGRDKQLGTQDWIVLYNQYREGVKRT</sequence>
<reference evidence="1 2" key="1">
    <citation type="journal article" date="2017" name="Front. Microbiol.">
        <title>New Insights into the Diversity of the Genus Faecalibacterium.</title>
        <authorList>
            <person name="Benevides L."/>
            <person name="Burman S."/>
            <person name="Martin R."/>
            <person name="Robert V."/>
            <person name="Thomas M."/>
            <person name="Miquel S."/>
            <person name="Chain F."/>
            <person name="Sokol H."/>
            <person name="Bermudez-Humaran L.G."/>
            <person name="Morrison M."/>
            <person name="Langella P."/>
            <person name="Azevedo V.A."/>
            <person name="Chatel J.M."/>
            <person name="Soares S."/>
        </authorList>
    </citation>
    <scope>NUCLEOTIDE SEQUENCE [LARGE SCALE GENOMIC DNA]</scope>
    <source>
        <strain evidence="2">CNCM I-4541</strain>
    </source>
</reference>
<gene>
    <name evidence="1" type="ORF">CGS49_11360</name>
</gene>
<name>A0ACC9CXJ0_9FIRM</name>
<dbReference type="Proteomes" id="UP000220959">
    <property type="component" value="Unassembled WGS sequence"/>
</dbReference>
<evidence type="ECO:0000313" key="1">
    <source>
        <dbReference type="EMBL" id="PDX60575.1"/>
    </source>
</evidence>
<evidence type="ECO:0000313" key="2">
    <source>
        <dbReference type="Proteomes" id="UP000220959"/>
    </source>
</evidence>
<accession>A0ACC9CXJ0</accession>
<proteinExistence type="predicted"/>
<keyword evidence="2" id="KW-1185">Reference proteome</keyword>
<comment type="caution">
    <text evidence="1">The sequence shown here is derived from an EMBL/GenBank/DDBJ whole genome shotgun (WGS) entry which is preliminary data.</text>
</comment>
<dbReference type="EMBL" id="NMTR01000021">
    <property type="protein sequence ID" value="PDX60575.1"/>
    <property type="molecule type" value="Genomic_DNA"/>
</dbReference>
<protein>
    <submittedName>
        <fullName evidence="1">Uncharacterized protein</fullName>
    </submittedName>
</protein>